<sequence>MVPSGASKLGANGHFGPLELAFAPQRTQKERFAKS</sequence>
<organism evidence="2 3">
    <name type="scientific">Penicillium arizonense</name>
    <dbReference type="NCBI Taxonomy" id="1835702"/>
    <lineage>
        <taxon>Eukaryota</taxon>
        <taxon>Fungi</taxon>
        <taxon>Dikarya</taxon>
        <taxon>Ascomycota</taxon>
        <taxon>Pezizomycotina</taxon>
        <taxon>Eurotiomycetes</taxon>
        <taxon>Eurotiomycetidae</taxon>
        <taxon>Eurotiales</taxon>
        <taxon>Aspergillaceae</taxon>
        <taxon>Penicillium</taxon>
    </lineage>
</organism>
<feature type="region of interest" description="Disordered" evidence="1">
    <location>
        <begin position="1"/>
        <end position="35"/>
    </location>
</feature>
<dbReference type="AlphaFoldDB" id="A0A1F5LLT0"/>
<name>A0A1F5LLT0_PENAI</name>
<dbReference type="GeneID" id="34575129"/>
<dbReference type="Proteomes" id="UP000177622">
    <property type="component" value="Unassembled WGS sequence"/>
</dbReference>
<evidence type="ECO:0000256" key="1">
    <source>
        <dbReference type="SAM" id="MobiDB-lite"/>
    </source>
</evidence>
<dbReference type="EMBL" id="LXJU01000006">
    <property type="protein sequence ID" value="OGE54163.1"/>
    <property type="molecule type" value="Genomic_DNA"/>
</dbReference>
<evidence type="ECO:0000313" key="3">
    <source>
        <dbReference type="Proteomes" id="UP000177622"/>
    </source>
</evidence>
<comment type="caution">
    <text evidence="2">The sequence shown here is derived from an EMBL/GenBank/DDBJ whole genome shotgun (WGS) entry which is preliminary data.</text>
</comment>
<proteinExistence type="predicted"/>
<reference evidence="2 3" key="1">
    <citation type="journal article" date="2016" name="Sci. Rep.">
        <title>Penicillium arizonense, a new, genome sequenced fungal species, reveals a high chemical diversity in secreted metabolites.</title>
        <authorList>
            <person name="Grijseels S."/>
            <person name="Nielsen J.C."/>
            <person name="Randelovic M."/>
            <person name="Nielsen J."/>
            <person name="Nielsen K.F."/>
            <person name="Workman M."/>
            <person name="Frisvad J.C."/>
        </authorList>
    </citation>
    <scope>NUCLEOTIDE SEQUENCE [LARGE SCALE GENOMIC DNA]</scope>
    <source>
        <strain evidence="2 3">CBS 141311</strain>
    </source>
</reference>
<accession>A0A1F5LLT0</accession>
<gene>
    <name evidence="2" type="ORF">PENARI_c006G06450</name>
</gene>
<protein>
    <submittedName>
        <fullName evidence="2">Uncharacterized protein</fullName>
    </submittedName>
</protein>
<evidence type="ECO:0000313" key="2">
    <source>
        <dbReference type="EMBL" id="OGE54163.1"/>
    </source>
</evidence>
<dbReference type="RefSeq" id="XP_022489600.1">
    <property type="nucleotide sequence ID" value="XM_022630395.1"/>
</dbReference>
<keyword evidence="3" id="KW-1185">Reference proteome</keyword>